<organism evidence="1">
    <name type="scientific">Oryza punctata</name>
    <name type="common">Red rice</name>
    <dbReference type="NCBI Taxonomy" id="4537"/>
    <lineage>
        <taxon>Eukaryota</taxon>
        <taxon>Viridiplantae</taxon>
        <taxon>Streptophyta</taxon>
        <taxon>Embryophyta</taxon>
        <taxon>Tracheophyta</taxon>
        <taxon>Spermatophyta</taxon>
        <taxon>Magnoliopsida</taxon>
        <taxon>Liliopsida</taxon>
        <taxon>Poales</taxon>
        <taxon>Poaceae</taxon>
        <taxon>BOP clade</taxon>
        <taxon>Oryzoideae</taxon>
        <taxon>Oryzeae</taxon>
        <taxon>Oryzinae</taxon>
        <taxon>Oryza</taxon>
    </lineage>
</organism>
<dbReference type="InterPro" id="IPR036465">
    <property type="entry name" value="vWFA_dom_sf"/>
</dbReference>
<proteinExistence type="predicted"/>
<sequence length="255" mass="27710">MVLFVKTHCELPAIARSTPREKFIVLLYVNALTIATEASAKSTVESQSLHAYGYTNILKGLVEATKVFDGHRYRNDIASVILLSVDNLNGGYSKNYSVLVPPFFKHSGDRCLPVHTSGFGTNHDAAMMHTNAEETGETFSFIENQAIIQDAFAQCIGGLLSITVQEAHISITCPHSGLSTPAATSIVDGDGWATSVDVGELYTDEKSHFLVFVDVPAVGAEEDATDVIKATSTSVRVQPLQRKRNGMRKNCKVIY</sequence>
<reference evidence="1" key="1">
    <citation type="submission" date="2015-04" db="UniProtKB">
        <authorList>
            <consortium name="EnsemblPlants"/>
        </authorList>
    </citation>
    <scope>IDENTIFICATION</scope>
</reference>
<dbReference type="OMA" id="NGCTNIR"/>
<reference evidence="1" key="2">
    <citation type="submission" date="2018-05" db="EMBL/GenBank/DDBJ databases">
        <title>OpunRS2 (Oryza punctata Reference Sequence Version 2).</title>
        <authorList>
            <person name="Zhang J."/>
            <person name="Kudrna D."/>
            <person name="Lee S."/>
            <person name="Talag J."/>
            <person name="Welchert J."/>
            <person name="Wing R.A."/>
        </authorList>
    </citation>
    <scope>NUCLEOTIDE SEQUENCE [LARGE SCALE GENOMIC DNA]</scope>
</reference>
<evidence type="ECO:0008006" key="3">
    <source>
        <dbReference type="Google" id="ProtNLM"/>
    </source>
</evidence>
<evidence type="ECO:0000313" key="1">
    <source>
        <dbReference type="EnsemblPlants" id="OPUNC05G19640.1"/>
    </source>
</evidence>
<protein>
    <recommendedName>
        <fullName evidence="3">VWFA domain-containing protein</fullName>
    </recommendedName>
</protein>
<dbReference type="PANTHER" id="PTHR10579">
    <property type="entry name" value="CALCIUM-ACTIVATED CHLORIDE CHANNEL REGULATOR"/>
    <property type="match status" value="1"/>
</dbReference>
<dbReference type="EnsemblPlants" id="OPUNC05G19640.1">
    <property type="protein sequence ID" value="OPUNC05G19640.1"/>
    <property type="gene ID" value="OPUNC05G19640"/>
</dbReference>
<dbReference type="InterPro" id="IPR051266">
    <property type="entry name" value="CLCR"/>
</dbReference>
<accession>A0A0E0L4E7</accession>
<dbReference type="Proteomes" id="UP000026962">
    <property type="component" value="Chromosome 5"/>
</dbReference>
<keyword evidence="2" id="KW-1185">Reference proteome</keyword>
<dbReference type="HOGENOM" id="CLU_006228_0_0_1"/>
<dbReference type="SUPFAM" id="SSF53300">
    <property type="entry name" value="vWA-like"/>
    <property type="match status" value="1"/>
</dbReference>
<dbReference type="STRING" id="4537.A0A0E0L4E7"/>
<dbReference type="PANTHER" id="PTHR10579:SF135">
    <property type="entry name" value="OS12G0203500 PROTEIN"/>
    <property type="match status" value="1"/>
</dbReference>
<dbReference type="Gene3D" id="3.40.50.410">
    <property type="entry name" value="von Willebrand factor, type A domain"/>
    <property type="match status" value="1"/>
</dbReference>
<dbReference type="AlphaFoldDB" id="A0A0E0L4E7"/>
<dbReference type="Gramene" id="OPUNC05G19640.1">
    <property type="protein sequence ID" value="OPUNC05G19640.1"/>
    <property type="gene ID" value="OPUNC05G19640"/>
</dbReference>
<name>A0A0E0L4E7_ORYPU</name>
<evidence type="ECO:0000313" key="2">
    <source>
        <dbReference type="Proteomes" id="UP000026962"/>
    </source>
</evidence>